<evidence type="ECO:0000313" key="1">
    <source>
        <dbReference type="EMBL" id="KAJ7774162.1"/>
    </source>
</evidence>
<dbReference type="AlphaFoldDB" id="A0AAD7JY22"/>
<dbReference type="InterPro" id="IPR012882">
    <property type="entry name" value="Fmp46"/>
</dbReference>
<dbReference type="EMBL" id="JARJLG010000016">
    <property type="protein sequence ID" value="KAJ7774162.1"/>
    <property type="molecule type" value="Genomic_DNA"/>
</dbReference>
<sequence length="212" mass="24137">MSFTVQSTVGSDIPAFQEVRPVPRSLEAKREARKTRLALSPTPEQWEQIEPTTLTVFHDPKNEVSCRVLRALDAARLQYPKPNKYTTVVGGPLKMELVVHERAPSAEEFRDILYMHESVSFGTFLGLEHRMRHTPTSARALVDLVAEHPELLQWPVVVDWEHAQSSLGSTGHIQLLKSVLRRRVAVVRPESLLEPAPKPERQPPPEEWIDYD</sequence>
<name>A0AAD7JY22_9AGAR</name>
<proteinExistence type="predicted"/>
<dbReference type="Pfam" id="PF07955">
    <property type="entry name" value="DUF1687"/>
    <property type="match status" value="1"/>
</dbReference>
<dbReference type="SUPFAM" id="SSF52833">
    <property type="entry name" value="Thioredoxin-like"/>
    <property type="match status" value="1"/>
</dbReference>
<dbReference type="InterPro" id="IPR036249">
    <property type="entry name" value="Thioredoxin-like_sf"/>
</dbReference>
<gene>
    <name evidence="1" type="ORF">DFH07DRAFT_121061</name>
</gene>
<reference evidence="1" key="1">
    <citation type="submission" date="2023-03" db="EMBL/GenBank/DDBJ databases">
        <title>Massive genome expansion in bonnet fungi (Mycena s.s.) driven by repeated elements and novel gene families across ecological guilds.</title>
        <authorList>
            <consortium name="Lawrence Berkeley National Laboratory"/>
            <person name="Harder C.B."/>
            <person name="Miyauchi S."/>
            <person name="Viragh M."/>
            <person name="Kuo A."/>
            <person name="Thoen E."/>
            <person name="Andreopoulos B."/>
            <person name="Lu D."/>
            <person name="Skrede I."/>
            <person name="Drula E."/>
            <person name="Henrissat B."/>
            <person name="Morin E."/>
            <person name="Kohler A."/>
            <person name="Barry K."/>
            <person name="LaButti K."/>
            <person name="Morin E."/>
            <person name="Salamov A."/>
            <person name="Lipzen A."/>
            <person name="Mereny Z."/>
            <person name="Hegedus B."/>
            <person name="Baldrian P."/>
            <person name="Stursova M."/>
            <person name="Weitz H."/>
            <person name="Taylor A."/>
            <person name="Grigoriev I.V."/>
            <person name="Nagy L.G."/>
            <person name="Martin F."/>
            <person name="Kauserud H."/>
        </authorList>
    </citation>
    <scope>NUCLEOTIDE SEQUENCE</scope>
    <source>
        <strain evidence="1">CBHHK188m</strain>
    </source>
</reference>
<dbReference type="GO" id="GO:0005739">
    <property type="term" value="C:mitochondrion"/>
    <property type="evidence" value="ECO:0007669"/>
    <property type="project" value="InterPro"/>
</dbReference>
<protein>
    <submittedName>
        <fullName evidence="1">Uncharacterized protein</fullName>
    </submittedName>
</protein>
<evidence type="ECO:0000313" key="2">
    <source>
        <dbReference type="Proteomes" id="UP001215280"/>
    </source>
</evidence>
<organism evidence="1 2">
    <name type="scientific">Mycena maculata</name>
    <dbReference type="NCBI Taxonomy" id="230809"/>
    <lineage>
        <taxon>Eukaryota</taxon>
        <taxon>Fungi</taxon>
        <taxon>Dikarya</taxon>
        <taxon>Basidiomycota</taxon>
        <taxon>Agaricomycotina</taxon>
        <taxon>Agaricomycetes</taxon>
        <taxon>Agaricomycetidae</taxon>
        <taxon>Agaricales</taxon>
        <taxon>Marasmiineae</taxon>
        <taxon>Mycenaceae</taxon>
        <taxon>Mycena</taxon>
    </lineage>
</organism>
<dbReference type="GO" id="GO:0016491">
    <property type="term" value="F:oxidoreductase activity"/>
    <property type="evidence" value="ECO:0007669"/>
    <property type="project" value="InterPro"/>
</dbReference>
<dbReference type="Gene3D" id="3.40.30.10">
    <property type="entry name" value="Glutaredoxin"/>
    <property type="match status" value="1"/>
</dbReference>
<accession>A0AAD7JY22</accession>
<dbReference type="Proteomes" id="UP001215280">
    <property type="component" value="Unassembled WGS sequence"/>
</dbReference>
<keyword evidence="2" id="KW-1185">Reference proteome</keyword>
<comment type="caution">
    <text evidence="1">The sequence shown here is derived from an EMBL/GenBank/DDBJ whole genome shotgun (WGS) entry which is preliminary data.</text>
</comment>